<evidence type="ECO:0000256" key="2">
    <source>
        <dbReference type="SAM" id="SignalP"/>
    </source>
</evidence>
<dbReference type="Proteomes" id="UP000435112">
    <property type="component" value="Unassembled WGS sequence"/>
</dbReference>
<feature type="signal peptide" evidence="2">
    <location>
        <begin position="1"/>
        <end position="26"/>
    </location>
</feature>
<feature type="region of interest" description="Disordered" evidence="1">
    <location>
        <begin position="35"/>
        <end position="55"/>
    </location>
</feature>
<dbReference type="EMBL" id="QXFU01012772">
    <property type="protein sequence ID" value="KAE8951327.1"/>
    <property type="molecule type" value="Genomic_DNA"/>
</dbReference>
<evidence type="ECO:0008006" key="5">
    <source>
        <dbReference type="Google" id="ProtNLM"/>
    </source>
</evidence>
<proteinExistence type="predicted"/>
<dbReference type="AlphaFoldDB" id="A0A6A3G3S4"/>
<comment type="caution">
    <text evidence="3">The sequence shown here is derived from an EMBL/GenBank/DDBJ whole genome shotgun (WGS) entry which is preliminary data.</text>
</comment>
<evidence type="ECO:0000313" key="3">
    <source>
        <dbReference type="EMBL" id="KAE8951327.1"/>
    </source>
</evidence>
<evidence type="ECO:0000256" key="1">
    <source>
        <dbReference type="SAM" id="MobiDB-lite"/>
    </source>
</evidence>
<protein>
    <recommendedName>
        <fullName evidence="5">RxLR effector protein</fullName>
    </recommendedName>
</protein>
<evidence type="ECO:0000313" key="4">
    <source>
        <dbReference type="Proteomes" id="UP000435112"/>
    </source>
</evidence>
<sequence length="55" mass="5740">MSGSVEFFTLSTMLLISASSTPSVTSFIVRCSLRSQNTSSKSDSNASTTNSTTAL</sequence>
<name>A0A6A3G3S4_9STRA</name>
<organism evidence="3 4">
    <name type="scientific">Phytophthora rubi</name>
    <dbReference type="NCBI Taxonomy" id="129364"/>
    <lineage>
        <taxon>Eukaryota</taxon>
        <taxon>Sar</taxon>
        <taxon>Stramenopiles</taxon>
        <taxon>Oomycota</taxon>
        <taxon>Peronosporomycetes</taxon>
        <taxon>Peronosporales</taxon>
        <taxon>Peronosporaceae</taxon>
        <taxon>Phytophthora</taxon>
    </lineage>
</organism>
<feature type="chain" id="PRO_5025580634" description="RxLR effector protein" evidence="2">
    <location>
        <begin position="27"/>
        <end position="55"/>
    </location>
</feature>
<reference evidence="3 4" key="1">
    <citation type="submission" date="2018-09" db="EMBL/GenBank/DDBJ databases">
        <title>Genomic investigation of the strawberry pathogen Phytophthora fragariae indicates pathogenicity is determined by transcriptional variation in three key races.</title>
        <authorList>
            <person name="Adams T.M."/>
            <person name="Armitage A.D."/>
            <person name="Sobczyk M.K."/>
            <person name="Bates H.J."/>
            <person name="Dunwell J.M."/>
            <person name="Nellist C.F."/>
            <person name="Harrison R.J."/>
        </authorList>
    </citation>
    <scope>NUCLEOTIDE SEQUENCE [LARGE SCALE GENOMIC DNA]</scope>
    <source>
        <strain evidence="3 4">SCRP324</strain>
    </source>
</reference>
<keyword evidence="2" id="KW-0732">Signal</keyword>
<gene>
    <name evidence="3" type="ORF">PR002_g33003</name>
</gene>
<dbReference type="OrthoDB" id="139436at2759"/>
<accession>A0A6A3G3S4</accession>